<keyword evidence="1" id="KW-1133">Transmembrane helix</keyword>
<dbReference type="EMBL" id="CP042382">
    <property type="protein sequence ID" value="QEA38229.1"/>
    <property type="molecule type" value="Genomic_DNA"/>
</dbReference>
<protein>
    <submittedName>
        <fullName evidence="2">Cytochrome C</fullName>
    </submittedName>
</protein>
<evidence type="ECO:0000256" key="1">
    <source>
        <dbReference type="SAM" id="Phobius"/>
    </source>
</evidence>
<evidence type="ECO:0000313" key="3">
    <source>
        <dbReference type="Proteomes" id="UP000321272"/>
    </source>
</evidence>
<dbReference type="RefSeq" id="WP_147183297.1">
    <property type="nucleotide sequence ID" value="NZ_CP042382.1"/>
</dbReference>
<dbReference type="KEGG" id="paur:FGL86_03490"/>
<dbReference type="OrthoDB" id="893153at2"/>
<evidence type="ECO:0000313" key="2">
    <source>
        <dbReference type="EMBL" id="QEA38229.1"/>
    </source>
</evidence>
<keyword evidence="3" id="KW-1185">Reference proteome</keyword>
<name>A0A5B8SMC2_9GAMM</name>
<accession>A0A5B8SMC2</accession>
<feature type="transmembrane region" description="Helical" evidence="1">
    <location>
        <begin position="110"/>
        <end position="128"/>
    </location>
</feature>
<proteinExistence type="predicted"/>
<gene>
    <name evidence="2" type="ORF">FGL86_03490</name>
</gene>
<organism evidence="2 3">
    <name type="scientific">Pistricoccus aurantiacus</name>
    <dbReference type="NCBI Taxonomy" id="1883414"/>
    <lineage>
        <taxon>Bacteria</taxon>
        <taxon>Pseudomonadati</taxon>
        <taxon>Pseudomonadota</taxon>
        <taxon>Gammaproteobacteria</taxon>
        <taxon>Oceanospirillales</taxon>
        <taxon>Halomonadaceae</taxon>
        <taxon>Pistricoccus</taxon>
    </lineage>
</organism>
<keyword evidence="1" id="KW-0812">Transmembrane</keyword>
<reference evidence="2 3" key="1">
    <citation type="submission" date="2019-06" db="EMBL/GenBank/DDBJ databases">
        <title>Genome analyses of bacteria isolated from kimchi.</title>
        <authorList>
            <person name="Lee S."/>
            <person name="Ahn S."/>
            <person name="Roh S."/>
        </authorList>
    </citation>
    <scope>NUCLEOTIDE SEQUENCE [LARGE SCALE GENOMIC DNA]</scope>
    <source>
        <strain evidence="2 3">CBA4606</strain>
    </source>
</reference>
<dbReference type="Proteomes" id="UP000321272">
    <property type="component" value="Chromosome"/>
</dbReference>
<dbReference type="AlphaFoldDB" id="A0A5B8SMC2"/>
<sequence length="158" mass="17170">MNDQTRTDIFLDGGEEPIISHRSPVRFQLDTTVLDDGPHTLRIEAYDAGGQKGVRHITFEVRNGPGIAINGLSDNDILEGKIPILVNSYGGAGEAHWEPSRAETPAPTPTWIWVLLIVIMIFGVFYGLQQWNPPAPFADTPTYSAPAARSASQGSSTK</sequence>
<keyword evidence="1" id="KW-0472">Membrane</keyword>